<accession>A0A6J4SIR4</accession>
<name>A0A6J4SIR4_9ACTN</name>
<dbReference type="AlphaFoldDB" id="A0A6J4SIR4"/>
<evidence type="ECO:0000256" key="1">
    <source>
        <dbReference type="SAM" id="MobiDB-lite"/>
    </source>
</evidence>
<proteinExistence type="predicted"/>
<feature type="non-terminal residue" evidence="2">
    <location>
        <position position="278"/>
    </location>
</feature>
<protein>
    <submittedName>
        <fullName evidence="2">Uncharacterized protein</fullName>
    </submittedName>
</protein>
<feature type="compositionally biased region" description="Basic residues" evidence="1">
    <location>
        <begin position="229"/>
        <end position="238"/>
    </location>
</feature>
<feature type="compositionally biased region" description="Basic and acidic residues" evidence="1">
    <location>
        <begin position="1"/>
        <end position="18"/>
    </location>
</feature>
<sequence length="278" mass="29951">GREHRETAEAGRGRDDPAPRLGTERPPLGAWRRRRPFGLAGGPGPGGRRGRHPRAGRAPRDVGPGLGEDGRTPLPGLEALRSRPPARRARGGPPGGPHPRAPRRPPQARAGPQGPPQDGDGLAVGPGRRTGHGAPRAGLLRRPDPPKDPLRGAARRRRGRGTLRRQPHGRRLQPEVGVPLPWRHPRRDPGRPLRPRRHAERALPAGRAARARGPGLLLQGRLPQDDHRHPARPRRPPRRGGAGPVPGGAIARPRRPPAGHHKGPQADPKVHVAPPRRV</sequence>
<feature type="compositionally biased region" description="Basic residues" evidence="1">
    <location>
        <begin position="48"/>
        <end position="57"/>
    </location>
</feature>
<feature type="non-terminal residue" evidence="2">
    <location>
        <position position="1"/>
    </location>
</feature>
<organism evidence="2">
    <name type="scientific">uncultured Rubrobacteraceae bacterium</name>
    <dbReference type="NCBI Taxonomy" id="349277"/>
    <lineage>
        <taxon>Bacteria</taxon>
        <taxon>Bacillati</taxon>
        <taxon>Actinomycetota</taxon>
        <taxon>Rubrobacteria</taxon>
        <taxon>Rubrobacterales</taxon>
        <taxon>Rubrobacteraceae</taxon>
        <taxon>environmental samples</taxon>
    </lineage>
</organism>
<feature type="compositionally biased region" description="Basic residues" evidence="1">
    <location>
        <begin position="153"/>
        <end position="171"/>
    </location>
</feature>
<feature type="region of interest" description="Disordered" evidence="1">
    <location>
        <begin position="1"/>
        <end position="278"/>
    </location>
</feature>
<feature type="compositionally biased region" description="Basic residues" evidence="1">
    <location>
        <begin position="252"/>
        <end position="263"/>
    </location>
</feature>
<feature type="compositionally biased region" description="Low complexity" evidence="1">
    <location>
        <begin position="202"/>
        <end position="222"/>
    </location>
</feature>
<dbReference type="EMBL" id="CADCVK010000373">
    <property type="protein sequence ID" value="CAA9500115.1"/>
    <property type="molecule type" value="Genomic_DNA"/>
</dbReference>
<evidence type="ECO:0000313" key="2">
    <source>
        <dbReference type="EMBL" id="CAA9500115.1"/>
    </source>
</evidence>
<reference evidence="2" key="1">
    <citation type="submission" date="2020-02" db="EMBL/GenBank/DDBJ databases">
        <authorList>
            <person name="Meier V. D."/>
        </authorList>
    </citation>
    <scope>NUCLEOTIDE SEQUENCE</scope>
    <source>
        <strain evidence="2">AVDCRST_MAG12</strain>
    </source>
</reference>
<gene>
    <name evidence="2" type="ORF">AVDCRST_MAG12-2600</name>
</gene>
<feature type="compositionally biased region" description="Basic and acidic residues" evidence="1">
    <location>
        <begin position="141"/>
        <end position="150"/>
    </location>
</feature>
<feature type="compositionally biased region" description="Low complexity" evidence="1">
    <location>
        <begin position="107"/>
        <end position="121"/>
    </location>
</feature>